<keyword evidence="5" id="KW-0863">Zinc-finger</keyword>
<dbReference type="Proteomes" id="UP001157974">
    <property type="component" value="Unassembled WGS sequence"/>
</dbReference>
<dbReference type="PRINTS" id="PR00685">
    <property type="entry name" value="TIFACTORIIB"/>
</dbReference>
<evidence type="ECO:0000259" key="7">
    <source>
        <dbReference type="PROSITE" id="PS51134"/>
    </source>
</evidence>
<dbReference type="InterPro" id="IPR013137">
    <property type="entry name" value="Znf_TFIIB"/>
</dbReference>
<dbReference type="EMBL" id="JAMWBK010000010">
    <property type="protein sequence ID" value="KAJ8901739.1"/>
    <property type="molecule type" value="Genomic_DNA"/>
</dbReference>
<keyword evidence="3" id="KW-0804">Transcription</keyword>
<organism evidence="8 9">
    <name type="scientific">Rhodosorus marinus</name>
    <dbReference type="NCBI Taxonomy" id="101924"/>
    <lineage>
        <taxon>Eukaryota</taxon>
        <taxon>Rhodophyta</taxon>
        <taxon>Stylonematophyceae</taxon>
        <taxon>Stylonematales</taxon>
        <taxon>Stylonemataceae</taxon>
        <taxon>Rhodosorus</taxon>
    </lineage>
</organism>
<evidence type="ECO:0000313" key="8">
    <source>
        <dbReference type="EMBL" id="KAJ8901739.1"/>
    </source>
</evidence>
<feature type="region of interest" description="Disordered" evidence="6">
    <location>
        <begin position="1"/>
        <end position="26"/>
    </location>
</feature>
<dbReference type="GO" id="GO:0008270">
    <property type="term" value="F:zinc ion binding"/>
    <property type="evidence" value="ECO:0007669"/>
    <property type="project" value="UniProtKB-KW"/>
</dbReference>
<dbReference type="InterPro" id="IPR013150">
    <property type="entry name" value="TFIIB_cyclin"/>
</dbReference>
<dbReference type="SUPFAM" id="SSF57783">
    <property type="entry name" value="Zinc beta-ribbon"/>
    <property type="match status" value="1"/>
</dbReference>
<evidence type="ECO:0000256" key="4">
    <source>
        <dbReference type="ARBA" id="ARBA00031706"/>
    </source>
</evidence>
<dbReference type="Pfam" id="PF08271">
    <property type="entry name" value="Zn_Ribbon_TF"/>
    <property type="match status" value="1"/>
</dbReference>
<dbReference type="GO" id="GO:0006367">
    <property type="term" value="P:transcription initiation at RNA polymerase II promoter"/>
    <property type="evidence" value="ECO:0007669"/>
    <property type="project" value="TreeGrafter"/>
</dbReference>
<keyword evidence="5" id="KW-0479">Metal-binding</keyword>
<dbReference type="PROSITE" id="PS51134">
    <property type="entry name" value="ZF_TFIIB"/>
    <property type="match status" value="1"/>
</dbReference>
<dbReference type="InterPro" id="IPR036915">
    <property type="entry name" value="Cyclin-like_sf"/>
</dbReference>
<dbReference type="GO" id="GO:0017025">
    <property type="term" value="F:TBP-class protein binding"/>
    <property type="evidence" value="ECO:0007669"/>
    <property type="project" value="InterPro"/>
</dbReference>
<dbReference type="GO" id="GO:0016251">
    <property type="term" value="F:RNA polymerase II general transcription initiation factor activity"/>
    <property type="evidence" value="ECO:0007669"/>
    <property type="project" value="TreeGrafter"/>
</dbReference>
<dbReference type="GO" id="GO:0097550">
    <property type="term" value="C:transcription preinitiation complex"/>
    <property type="evidence" value="ECO:0007669"/>
    <property type="project" value="TreeGrafter"/>
</dbReference>
<evidence type="ECO:0000256" key="5">
    <source>
        <dbReference type="PROSITE-ProRule" id="PRU00469"/>
    </source>
</evidence>
<proteinExistence type="predicted"/>
<name>A0AAV8UGW2_9RHOD</name>
<evidence type="ECO:0000256" key="3">
    <source>
        <dbReference type="ARBA" id="ARBA00023163"/>
    </source>
</evidence>
<dbReference type="PANTHER" id="PTHR11618:SF13">
    <property type="entry name" value="TRANSCRIPTION INITIATION FACTOR IIB"/>
    <property type="match status" value="1"/>
</dbReference>
<dbReference type="GO" id="GO:0005634">
    <property type="term" value="C:nucleus"/>
    <property type="evidence" value="ECO:0007669"/>
    <property type="project" value="TreeGrafter"/>
</dbReference>
<evidence type="ECO:0000256" key="1">
    <source>
        <dbReference type="ARBA" id="ARBA00022737"/>
    </source>
</evidence>
<dbReference type="Pfam" id="PF00382">
    <property type="entry name" value="TFIIB"/>
    <property type="match status" value="2"/>
</dbReference>
<sequence>MAKINSSVLPSLAPELERDTPEECPECGSPDIVEDWKEGQNVCRSCGLVIQEKLVDLGCEWRTFTNDEPGADPNRASGPANPLLESGANTSISMEGGRGIGSSLNRAQNMHTISASDRYLLDVFAEISKLCERNSIPHKVQERCNEMFKQYYDVLTLREDGTRVRSLREEETKQIVAGVLLLSLRGENMTRTFIEISLMTGVPKRDLGRVVKLIDKRVKSTIATSARTDTSMEDGVLRCCSALGLPRKVVNAATELANKARDLNGVYGRTLVSIAAACIFIICQLGPQDERKTAKQVSDAALVAEVTIRAAYNKIYPHLKGILPNGYENSERFKDLPVPQTES</sequence>
<comment type="caution">
    <text evidence="8">The sequence shown here is derived from an EMBL/GenBank/DDBJ whole genome shotgun (WGS) entry which is preliminary data.</text>
</comment>
<dbReference type="GO" id="GO:0070897">
    <property type="term" value="P:transcription preinitiation complex assembly"/>
    <property type="evidence" value="ECO:0007669"/>
    <property type="project" value="InterPro"/>
</dbReference>
<keyword evidence="2" id="KW-0805">Transcription regulation</keyword>
<accession>A0AAV8UGW2</accession>
<dbReference type="Gene3D" id="1.10.472.170">
    <property type="match status" value="1"/>
</dbReference>
<protein>
    <recommendedName>
        <fullName evidence="4">General transcription factor TFIIB</fullName>
    </recommendedName>
</protein>
<dbReference type="AlphaFoldDB" id="A0AAV8UGW2"/>
<dbReference type="PANTHER" id="PTHR11618">
    <property type="entry name" value="TRANSCRIPTION INITIATION FACTOR IIB-RELATED"/>
    <property type="match status" value="1"/>
</dbReference>
<dbReference type="Gene3D" id="1.10.472.10">
    <property type="entry name" value="Cyclin-like"/>
    <property type="match status" value="1"/>
</dbReference>
<reference evidence="8 9" key="1">
    <citation type="journal article" date="2023" name="Nat. Commun.">
        <title>Origin of minicircular mitochondrial genomes in red algae.</title>
        <authorList>
            <person name="Lee Y."/>
            <person name="Cho C.H."/>
            <person name="Lee Y.M."/>
            <person name="Park S.I."/>
            <person name="Yang J.H."/>
            <person name="West J.A."/>
            <person name="Bhattacharya D."/>
            <person name="Yoon H.S."/>
        </authorList>
    </citation>
    <scope>NUCLEOTIDE SEQUENCE [LARGE SCALE GENOMIC DNA]</scope>
    <source>
        <strain evidence="8 9">CCMP1338</strain>
        <tissue evidence="8">Whole cell</tissue>
    </source>
</reference>
<keyword evidence="1" id="KW-0677">Repeat</keyword>
<dbReference type="InterPro" id="IPR000812">
    <property type="entry name" value="TFIIB"/>
</dbReference>
<keyword evidence="9" id="KW-1185">Reference proteome</keyword>
<gene>
    <name evidence="8" type="ORF">NDN08_003945</name>
</gene>
<evidence type="ECO:0000256" key="6">
    <source>
        <dbReference type="SAM" id="MobiDB-lite"/>
    </source>
</evidence>
<evidence type="ECO:0000256" key="2">
    <source>
        <dbReference type="ARBA" id="ARBA00023015"/>
    </source>
</evidence>
<keyword evidence="5" id="KW-0862">Zinc</keyword>
<evidence type="ECO:0000313" key="9">
    <source>
        <dbReference type="Proteomes" id="UP001157974"/>
    </source>
</evidence>
<feature type="domain" description="TFIIB-type" evidence="7">
    <location>
        <begin position="20"/>
        <end position="51"/>
    </location>
</feature>
<dbReference type="SUPFAM" id="SSF47954">
    <property type="entry name" value="Cyclin-like"/>
    <property type="match status" value="2"/>
</dbReference>